<dbReference type="PANTHER" id="PTHR32546">
    <property type="entry name" value="G-PROTEIN COUPLED RECEPTOR 158-RELATED"/>
    <property type="match status" value="1"/>
</dbReference>
<keyword evidence="10" id="KW-1185">Reference proteome</keyword>
<keyword evidence="6" id="KW-0675">Receptor</keyword>
<keyword evidence="3" id="KW-0472">Membrane</keyword>
<evidence type="ECO:0000256" key="5">
    <source>
        <dbReference type="ARBA" id="ARBA00023040"/>
    </source>
</evidence>
<dbReference type="KEGG" id="osn:115215517"/>
<sequence>MAKTLISTVSFHLACLFVVFLYTTYTSGEFEWMKYDNYDEIQDKITAITPQNCRGKSRDQLTVRADVVSQLPKYNELLSKVMYKNRTKLLHLHNMALNRAYFHSYMLQKFNESKSDFPSLPGWMYMYMSAVADVNANPFSLNGSSLFYDYNCSYPNWLDPYKFNTTLPLFGPSAWRWDDSRDSDNYLREMTLQTVMIKDFGASNHNYTDPSSKTTPWYNVYELPDTSSSMDSLTKFSYNIGFKYSNYTGAFTSQEYSVDSFFGPSQPGQTAGKIPLPVYFTQPYMDCGKSNQWIISSVSPVMDYMYRFVNWTHIRRPRIVALSVMDMYFKQIDFNACPVSTGNPGPSYLSGIARCKTKTTVCKHVPGMGFKRGGYSCPCRPGYRYPVSMKPPWRGIDIEKATNEEYKNGFSCTKTDFRSVLPSNRDLQKVNAEELAATLSITTWERKKRSVTNFFHNFFNSYNINYNETHMTFNPFTSETSSFSLDSEKVLKFAADSRKKVKERRKFHSRFRRSLIDKKSIFRIQKLFKKISSITSDNCENVVPENLLLPGDVGYGVSTQFEFQARTALRLAHFLSNYLQNANPNENFGYHKGGTRLIPQQIFGEVVANVMADFRIMSSGVFFDKYVFKESETKVKELFGPFAFRHRGLYRAIDSAGLQKPYMEEGWFVKSKQRWKLNTFGLKTYKMRAHVRTDFNGSSNIPFEYYPMRYKAPMLKDGFWTRPYFRCDGFVNKWVVTYAVPFFGIDELRTTVIFNGVVTVDIPLKLLRINQCPQPFYVANAFKNTARCPETTSCAPLAHLSFTIGSYRCNCKQGTEYPINDGKFWIEGSLLELEYIRKERGLVNRFDSIRCRVAAAPPLKQTALLLVLILTVIRVFI</sequence>
<keyword evidence="7" id="KW-0325">Glycoprotein</keyword>
<dbReference type="AlphaFoldDB" id="A0A6P7SQM4"/>
<evidence type="ECO:0000313" key="11">
    <source>
        <dbReference type="RefSeq" id="XP_029640555.1"/>
    </source>
</evidence>
<organism evidence="10 11">
    <name type="scientific">Octopus sinensis</name>
    <name type="common">East Asian common octopus</name>
    <dbReference type="NCBI Taxonomy" id="2607531"/>
    <lineage>
        <taxon>Eukaryota</taxon>
        <taxon>Metazoa</taxon>
        <taxon>Spiralia</taxon>
        <taxon>Lophotrochozoa</taxon>
        <taxon>Mollusca</taxon>
        <taxon>Cephalopoda</taxon>
        <taxon>Coleoidea</taxon>
        <taxon>Octopodiformes</taxon>
        <taxon>Octopoda</taxon>
        <taxon>Incirrata</taxon>
        <taxon>Octopodidae</taxon>
        <taxon>Octopus</taxon>
    </lineage>
</organism>
<dbReference type="PANTHER" id="PTHR32546:SF25">
    <property type="entry name" value="MIP05539P"/>
    <property type="match status" value="1"/>
</dbReference>
<dbReference type="Gene3D" id="3.30.450.20">
    <property type="entry name" value="PAS domain"/>
    <property type="match status" value="1"/>
</dbReference>
<feature type="domain" description="GPR158/179 extracellular" evidence="9">
    <location>
        <begin position="280"/>
        <end position="383"/>
    </location>
</feature>
<comment type="similarity">
    <text evidence="2">Belongs to the G-protein coupled receptor 3 family.</text>
</comment>
<gene>
    <name evidence="11" type="primary">LOC115215517</name>
</gene>
<dbReference type="GO" id="GO:0005886">
    <property type="term" value="C:plasma membrane"/>
    <property type="evidence" value="ECO:0007669"/>
    <property type="project" value="UniProtKB-SubCell"/>
</dbReference>
<dbReference type="Pfam" id="PF22572">
    <property type="entry name" value="GPR158_179_EC"/>
    <property type="match status" value="2"/>
</dbReference>
<evidence type="ECO:0000256" key="2">
    <source>
        <dbReference type="ARBA" id="ARBA00007242"/>
    </source>
</evidence>
<dbReference type="CDD" id="cd18773">
    <property type="entry name" value="PDC1_HK_sensor"/>
    <property type="match status" value="1"/>
</dbReference>
<evidence type="ECO:0000256" key="3">
    <source>
        <dbReference type="ARBA" id="ARBA00022475"/>
    </source>
</evidence>
<dbReference type="InterPro" id="IPR054714">
    <property type="entry name" value="GPR158_179_extracellular"/>
</dbReference>
<evidence type="ECO:0000256" key="6">
    <source>
        <dbReference type="ARBA" id="ARBA00023170"/>
    </source>
</evidence>
<protein>
    <submittedName>
        <fullName evidence="11">Uncharacterized protein LOC115215517 isoform X1</fullName>
    </submittedName>
</protein>
<accession>A0A6P7SQM4</accession>
<evidence type="ECO:0000256" key="7">
    <source>
        <dbReference type="ARBA" id="ARBA00023180"/>
    </source>
</evidence>
<evidence type="ECO:0000313" key="10">
    <source>
        <dbReference type="Proteomes" id="UP000515154"/>
    </source>
</evidence>
<reference evidence="11" key="1">
    <citation type="submission" date="2025-08" db="UniProtKB">
        <authorList>
            <consortium name="RefSeq"/>
        </authorList>
    </citation>
    <scope>IDENTIFICATION</scope>
</reference>
<evidence type="ECO:0000256" key="4">
    <source>
        <dbReference type="ARBA" id="ARBA00022729"/>
    </source>
</evidence>
<name>A0A6P7SQM4_9MOLL</name>
<dbReference type="Proteomes" id="UP000515154">
    <property type="component" value="Linkage group LG1"/>
</dbReference>
<feature type="domain" description="GPR158/179 extracellular" evidence="9">
    <location>
        <begin position="720"/>
        <end position="814"/>
    </location>
</feature>
<keyword evidence="3" id="KW-1003">Cell membrane</keyword>
<evidence type="ECO:0000256" key="1">
    <source>
        <dbReference type="ARBA" id="ARBA00004651"/>
    </source>
</evidence>
<proteinExistence type="inferred from homology"/>
<dbReference type="RefSeq" id="XP_029640555.1">
    <property type="nucleotide sequence ID" value="XM_029784695.2"/>
</dbReference>
<dbReference type="InterPro" id="IPR043458">
    <property type="entry name" value="GPR158/179"/>
</dbReference>
<evidence type="ECO:0000259" key="9">
    <source>
        <dbReference type="Pfam" id="PF22572"/>
    </source>
</evidence>
<evidence type="ECO:0000256" key="8">
    <source>
        <dbReference type="ARBA" id="ARBA00023224"/>
    </source>
</evidence>
<comment type="subcellular location">
    <subcellularLocation>
        <location evidence="1">Cell membrane</location>
        <topology evidence="1">Multi-pass membrane protein</topology>
    </subcellularLocation>
</comment>
<keyword evidence="4" id="KW-0732">Signal</keyword>
<keyword evidence="8" id="KW-0807">Transducer</keyword>
<keyword evidence="5" id="KW-0297">G-protein coupled receptor</keyword>
<dbReference type="GO" id="GO:0004930">
    <property type="term" value="F:G protein-coupled receptor activity"/>
    <property type="evidence" value="ECO:0007669"/>
    <property type="project" value="UniProtKB-KW"/>
</dbReference>